<dbReference type="Gene3D" id="3.30.1050.10">
    <property type="entry name" value="SCP2 sterol-binding domain"/>
    <property type="match status" value="1"/>
</dbReference>
<evidence type="ECO:0000313" key="6">
    <source>
        <dbReference type="Proteomes" id="UP000647017"/>
    </source>
</evidence>
<evidence type="ECO:0000256" key="1">
    <source>
        <dbReference type="ARBA" id="ARBA00023015"/>
    </source>
</evidence>
<accession>A0ABQ4I139</accession>
<dbReference type="InterPro" id="IPR011991">
    <property type="entry name" value="ArsR-like_HTH"/>
</dbReference>
<dbReference type="Pfam" id="PF01638">
    <property type="entry name" value="HxlR"/>
    <property type="match status" value="1"/>
</dbReference>
<organism evidence="5 6">
    <name type="scientific">Micromonospora andamanensis</name>
    <dbReference type="NCBI Taxonomy" id="1287068"/>
    <lineage>
        <taxon>Bacteria</taxon>
        <taxon>Bacillati</taxon>
        <taxon>Actinomycetota</taxon>
        <taxon>Actinomycetes</taxon>
        <taxon>Micromonosporales</taxon>
        <taxon>Micromonosporaceae</taxon>
        <taxon>Micromonospora</taxon>
    </lineage>
</organism>
<dbReference type="InterPro" id="IPR002577">
    <property type="entry name" value="HTH_HxlR"/>
</dbReference>
<dbReference type="PANTHER" id="PTHR33204:SF18">
    <property type="entry name" value="TRANSCRIPTIONAL REGULATORY PROTEIN"/>
    <property type="match status" value="1"/>
</dbReference>
<dbReference type="SUPFAM" id="SSF55718">
    <property type="entry name" value="SCP-like"/>
    <property type="match status" value="1"/>
</dbReference>
<dbReference type="InterPro" id="IPR036390">
    <property type="entry name" value="WH_DNA-bd_sf"/>
</dbReference>
<dbReference type="CDD" id="cd00090">
    <property type="entry name" value="HTH_ARSR"/>
    <property type="match status" value="1"/>
</dbReference>
<sequence>MPAKLTYAHHGDACRAANALDLVGDRWTLIVVRELLLGPKRFADLQESVRGITPAVLSDRLRSLRQAGIVDQVTLTDLARTRAYAVTEWGRGLESVLASLGRWYTSGPDPRTSGGMTPDAMVLAMRTMAPPVPEGLPSTALRLYDARQPDPPVREYRLTTVDGLLDVRPGVAVDPVATVTADSTAWSEVLFGGLPLTDAERAGTVRVEGDRDTVTRVVRHYLTDARP</sequence>
<name>A0ABQ4I139_9ACTN</name>
<proteinExistence type="predicted"/>
<keyword evidence="1" id="KW-0805">Transcription regulation</keyword>
<dbReference type="SUPFAM" id="SSF46785">
    <property type="entry name" value="Winged helix' DNA-binding domain"/>
    <property type="match status" value="1"/>
</dbReference>
<keyword evidence="2" id="KW-0238">DNA-binding</keyword>
<dbReference type="InterPro" id="IPR036388">
    <property type="entry name" value="WH-like_DNA-bd_sf"/>
</dbReference>
<protein>
    <submittedName>
        <fullName evidence="5">HxlR family transcriptional regulator</fullName>
    </submittedName>
</protein>
<dbReference type="Proteomes" id="UP000647017">
    <property type="component" value="Unassembled WGS sequence"/>
</dbReference>
<evidence type="ECO:0000313" key="5">
    <source>
        <dbReference type="EMBL" id="GIJ11577.1"/>
    </source>
</evidence>
<dbReference type="PROSITE" id="PS51118">
    <property type="entry name" value="HTH_HXLR"/>
    <property type="match status" value="1"/>
</dbReference>
<dbReference type="InterPro" id="IPR036527">
    <property type="entry name" value="SCP2_sterol-bd_dom_sf"/>
</dbReference>
<evidence type="ECO:0000256" key="3">
    <source>
        <dbReference type="ARBA" id="ARBA00023163"/>
    </source>
</evidence>
<dbReference type="Gene3D" id="1.10.10.10">
    <property type="entry name" value="Winged helix-like DNA-binding domain superfamily/Winged helix DNA-binding domain"/>
    <property type="match status" value="1"/>
</dbReference>
<keyword evidence="3" id="KW-0804">Transcription</keyword>
<feature type="domain" description="HTH hxlR-type" evidence="4">
    <location>
        <begin position="14"/>
        <end position="112"/>
    </location>
</feature>
<dbReference type="EMBL" id="BOOZ01000034">
    <property type="protein sequence ID" value="GIJ11577.1"/>
    <property type="molecule type" value="Genomic_DNA"/>
</dbReference>
<gene>
    <name evidence="5" type="ORF">Van01_47910</name>
</gene>
<evidence type="ECO:0000256" key="2">
    <source>
        <dbReference type="ARBA" id="ARBA00023125"/>
    </source>
</evidence>
<comment type="caution">
    <text evidence="5">The sequence shown here is derived from an EMBL/GenBank/DDBJ whole genome shotgun (WGS) entry which is preliminary data.</text>
</comment>
<keyword evidence="6" id="KW-1185">Reference proteome</keyword>
<evidence type="ECO:0000259" key="4">
    <source>
        <dbReference type="PROSITE" id="PS51118"/>
    </source>
</evidence>
<dbReference type="PANTHER" id="PTHR33204">
    <property type="entry name" value="TRANSCRIPTIONAL REGULATOR, MARR FAMILY"/>
    <property type="match status" value="1"/>
</dbReference>
<reference evidence="5 6" key="1">
    <citation type="submission" date="2021-01" db="EMBL/GenBank/DDBJ databases">
        <title>Whole genome shotgun sequence of Verrucosispora andamanensis NBRC 109075.</title>
        <authorList>
            <person name="Komaki H."/>
            <person name="Tamura T."/>
        </authorList>
    </citation>
    <scope>NUCLEOTIDE SEQUENCE [LARGE SCALE GENOMIC DNA]</scope>
    <source>
        <strain evidence="5 6">NBRC 109075</strain>
    </source>
</reference>